<evidence type="ECO:0000313" key="2">
    <source>
        <dbReference type="EMBL" id="KZS13771.1"/>
    </source>
</evidence>
<evidence type="ECO:0000313" key="3">
    <source>
        <dbReference type="Proteomes" id="UP000076858"/>
    </source>
</evidence>
<keyword evidence="1" id="KW-0472">Membrane</keyword>
<dbReference type="AlphaFoldDB" id="A0A164X165"/>
<organism evidence="2 3">
    <name type="scientific">Daphnia magna</name>
    <dbReference type="NCBI Taxonomy" id="35525"/>
    <lineage>
        <taxon>Eukaryota</taxon>
        <taxon>Metazoa</taxon>
        <taxon>Ecdysozoa</taxon>
        <taxon>Arthropoda</taxon>
        <taxon>Crustacea</taxon>
        <taxon>Branchiopoda</taxon>
        <taxon>Diplostraca</taxon>
        <taxon>Cladocera</taxon>
        <taxon>Anomopoda</taxon>
        <taxon>Daphniidae</taxon>
        <taxon>Daphnia</taxon>
    </lineage>
</organism>
<evidence type="ECO:0000256" key="1">
    <source>
        <dbReference type="SAM" id="Phobius"/>
    </source>
</evidence>
<protein>
    <recommendedName>
        <fullName evidence="4">Transmembrane protein</fullName>
    </recommendedName>
</protein>
<gene>
    <name evidence="2" type="ORF">APZ42_021156</name>
</gene>
<comment type="caution">
    <text evidence="2">The sequence shown here is derived from an EMBL/GenBank/DDBJ whole genome shotgun (WGS) entry which is preliminary data.</text>
</comment>
<evidence type="ECO:0008006" key="4">
    <source>
        <dbReference type="Google" id="ProtNLM"/>
    </source>
</evidence>
<dbReference type="Proteomes" id="UP000076858">
    <property type="component" value="Unassembled WGS sequence"/>
</dbReference>
<sequence>MCTRRSRNSPHDSNRQGPSTCKLFSFFSIFLLFFFIFCFSTTVVVMVIAIVTADRCIVEAKNRNDERRVWEGSPSFPSPFLHRLLGFYRG</sequence>
<keyword evidence="1" id="KW-0812">Transmembrane</keyword>
<proteinExistence type="predicted"/>
<keyword evidence="3" id="KW-1185">Reference proteome</keyword>
<name>A0A164X165_9CRUS</name>
<reference evidence="2 3" key="1">
    <citation type="submission" date="2016-03" db="EMBL/GenBank/DDBJ databases">
        <title>EvidentialGene: Evidence-directed Construction of Genes on Genomes.</title>
        <authorList>
            <person name="Gilbert D.G."/>
            <person name="Choi J.-H."/>
            <person name="Mockaitis K."/>
            <person name="Colbourne J."/>
            <person name="Pfrender M."/>
        </authorList>
    </citation>
    <scope>NUCLEOTIDE SEQUENCE [LARGE SCALE GENOMIC DNA]</scope>
    <source>
        <strain evidence="2 3">Xinb3</strain>
        <tissue evidence="2">Complete organism</tissue>
    </source>
</reference>
<feature type="transmembrane region" description="Helical" evidence="1">
    <location>
        <begin position="21"/>
        <end position="51"/>
    </location>
</feature>
<accession>A0A164X165</accession>
<dbReference type="EMBL" id="LRGB01001036">
    <property type="protein sequence ID" value="KZS13771.1"/>
    <property type="molecule type" value="Genomic_DNA"/>
</dbReference>
<keyword evidence="1" id="KW-1133">Transmembrane helix</keyword>